<dbReference type="AlphaFoldDB" id="A0A485NUG1"/>
<dbReference type="Gene3D" id="3.90.215.10">
    <property type="entry name" value="Gamma Fibrinogen, chain A, domain 1"/>
    <property type="match status" value="1"/>
</dbReference>
<sequence>MISLLLGPLINWYPLGHQQDGPTVDPTLPFAPLAWEACQDHPSCPELGLEASKVVLLPSCPGAPGSPREKGAAGPQGQPGPPGKMGPKGEPGTWELRVELEDFTGNHTFAGYEAFRLLGEADQYQLVLGKFSEGTAGDSLSLHNGKPFTTYDADHDTSKSNCAVTVHGAW</sequence>
<dbReference type="GO" id="GO:0003823">
    <property type="term" value="F:antigen binding"/>
    <property type="evidence" value="ECO:0007669"/>
    <property type="project" value="TreeGrafter"/>
</dbReference>
<dbReference type="PANTHER" id="PTHR19143">
    <property type="entry name" value="FIBRINOGEN/TENASCIN/ANGIOPOEITIN"/>
    <property type="match status" value="1"/>
</dbReference>
<dbReference type="InterPro" id="IPR014716">
    <property type="entry name" value="Fibrinogen_a/b/g_C_1"/>
</dbReference>
<dbReference type="SMART" id="SM00186">
    <property type="entry name" value="FBG"/>
    <property type="match status" value="1"/>
</dbReference>
<evidence type="ECO:0000256" key="1">
    <source>
        <dbReference type="ARBA" id="ARBA00004613"/>
    </source>
</evidence>
<dbReference type="PROSITE" id="PS51406">
    <property type="entry name" value="FIBRINOGEN_C_2"/>
    <property type="match status" value="1"/>
</dbReference>
<keyword evidence="2" id="KW-0964">Secreted</keyword>
<dbReference type="SUPFAM" id="SSF56496">
    <property type="entry name" value="Fibrinogen C-terminal domain-like"/>
    <property type="match status" value="1"/>
</dbReference>
<gene>
    <name evidence="7" type="ORF">LYPA_23C000820</name>
</gene>
<dbReference type="Gene3D" id="4.10.530.10">
    <property type="entry name" value="Gamma-fibrinogen Carboxyl Terminal Fragment, domain 2"/>
    <property type="match status" value="1"/>
</dbReference>
<dbReference type="GO" id="GO:0001867">
    <property type="term" value="P:complement activation, lectin pathway"/>
    <property type="evidence" value="ECO:0007669"/>
    <property type="project" value="TreeGrafter"/>
</dbReference>
<protein>
    <submittedName>
        <fullName evidence="7">Hakata antigen</fullName>
    </submittedName>
</protein>
<keyword evidence="4" id="KW-1015">Disulfide bond</keyword>
<dbReference type="GO" id="GO:0097367">
    <property type="term" value="F:carbohydrate derivative binding"/>
    <property type="evidence" value="ECO:0007669"/>
    <property type="project" value="TreeGrafter"/>
</dbReference>
<dbReference type="EMBL" id="CAAGRJ010021711">
    <property type="protein sequence ID" value="VFV35768.1"/>
    <property type="molecule type" value="Genomic_DNA"/>
</dbReference>
<evidence type="ECO:0000313" key="8">
    <source>
        <dbReference type="Proteomes" id="UP000386466"/>
    </source>
</evidence>
<evidence type="ECO:0000256" key="5">
    <source>
        <dbReference type="SAM" id="MobiDB-lite"/>
    </source>
</evidence>
<evidence type="ECO:0000259" key="6">
    <source>
        <dbReference type="PROSITE" id="PS51406"/>
    </source>
</evidence>
<dbReference type="Pfam" id="PF00147">
    <property type="entry name" value="Fibrinogen_C"/>
    <property type="match status" value="1"/>
</dbReference>
<comment type="subcellular location">
    <subcellularLocation>
        <location evidence="1">Secreted</location>
    </subcellularLocation>
</comment>
<evidence type="ECO:0000256" key="2">
    <source>
        <dbReference type="ARBA" id="ARBA00022525"/>
    </source>
</evidence>
<evidence type="ECO:0000256" key="4">
    <source>
        <dbReference type="ARBA" id="ARBA00023157"/>
    </source>
</evidence>
<dbReference type="Proteomes" id="UP000386466">
    <property type="component" value="Unassembled WGS sequence"/>
</dbReference>
<feature type="region of interest" description="Disordered" evidence="5">
    <location>
        <begin position="60"/>
        <end position="92"/>
    </location>
</feature>
<dbReference type="GO" id="GO:0005102">
    <property type="term" value="F:signaling receptor binding"/>
    <property type="evidence" value="ECO:0007669"/>
    <property type="project" value="TreeGrafter"/>
</dbReference>
<name>A0A485NUG1_LYNPA</name>
<accession>A0A485NUG1</accession>
<keyword evidence="8" id="KW-1185">Reference proteome</keyword>
<dbReference type="InterPro" id="IPR036056">
    <property type="entry name" value="Fibrinogen-like_C"/>
</dbReference>
<dbReference type="InterPro" id="IPR050373">
    <property type="entry name" value="Fibrinogen_C-term_domain"/>
</dbReference>
<feature type="domain" description="Fibrinogen C-terminal" evidence="6">
    <location>
        <begin position="92"/>
        <end position="170"/>
    </location>
</feature>
<dbReference type="PANTHER" id="PTHR19143:SF415">
    <property type="entry name" value="FICOLIN-3"/>
    <property type="match status" value="1"/>
</dbReference>
<organism evidence="7 8">
    <name type="scientific">Lynx pardinus</name>
    <name type="common">Iberian lynx</name>
    <name type="synonym">Felis pardina</name>
    <dbReference type="NCBI Taxonomy" id="191816"/>
    <lineage>
        <taxon>Eukaryota</taxon>
        <taxon>Metazoa</taxon>
        <taxon>Chordata</taxon>
        <taxon>Craniata</taxon>
        <taxon>Vertebrata</taxon>
        <taxon>Euteleostomi</taxon>
        <taxon>Mammalia</taxon>
        <taxon>Eutheria</taxon>
        <taxon>Laurasiatheria</taxon>
        <taxon>Carnivora</taxon>
        <taxon>Feliformia</taxon>
        <taxon>Felidae</taxon>
        <taxon>Felinae</taxon>
        <taxon>Lynx</taxon>
    </lineage>
</organism>
<keyword evidence="3" id="KW-0732">Signal</keyword>
<evidence type="ECO:0000313" key="7">
    <source>
        <dbReference type="EMBL" id="VFV35768.1"/>
    </source>
</evidence>
<dbReference type="GO" id="GO:0005615">
    <property type="term" value="C:extracellular space"/>
    <property type="evidence" value="ECO:0007669"/>
    <property type="project" value="TreeGrafter"/>
</dbReference>
<evidence type="ECO:0000256" key="3">
    <source>
        <dbReference type="ARBA" id="ARBA00022729"/>
    </source>
</evidence>
<reference evidence="7 8" key="1">
    <citation type="submission" date="2019-01" db="EMBL/GenBank/DDBJ databases">
        <authorList>
            <person name="Alioto T."/>
            <person name="Alioto T."/>
        </authorList>
    </citation>
    <scope>NUCLEOTIDE SEQUENCE [LARGE SCALE GENOMIC DNA]</scope>
</reference>
<dbReference type="InterPro" id="IPR002181">
    <property type="entry name" value="Fibrinogen_a/b/g_C_dom"/>
</dbReference>
<proteinExistence type="predicted"/>